<organism evidence="2 3">
    <name type="scientific">Agromyces mediolanus</name>
    <name type="common">Corynebacterium mediolanum</name>
    <dbReference type="NCBI Taxonomy" id="41986"/>
    <lineage>
        <taxon>Bacteria</taxon>
        <taxon>Bacillati</taxon>
        <taxon>Actinomycetota</taxon>
        <taxon>Actinomycetes</taxon>
        <taxon>Micrococcales</taxon>
        <taxon>Microbacteriaceae</taxon>
        <taxon>Agromyces</taxon>
    </lineage>
</organism>
<feature type="transmembrane region" description="Helical" evidence="1">
    <location>
        <begin position="51"/>
        <end position="82"/>
    </location>
</feature>
<evidence type="ECO:0008006" key="4">
    <source>
        <dbReference type="Google" id="ProtNLM"/>
    </source>
</evidence>
<reference evidence="2" key="1">
    <citation type="journal article" date="2014" name="Int. J. Syst. Evol. Microbiol.">
        <title>Complete genome sequence of Corynebacterium casei LMG S-19264T (=DSM 44701T), isolated from a smear-ripened cheese.</title>
        <authorList>
            <consortium name="US DOE Joint Genome Institute (JGI-PGF)"/>
            <person name="Walter F."/>
            <person name="Albersmeier A."/>
            <person name="Kalinowski J."/>
            <person name="Ruckert C."/>
        </authorList>
    </citation>
    <scope>NUCLEOTIDE SEQUENCE</scope>
    <source>
        <strain evidence="2">JCM 3346</strain>
    </source>
</reference>
<evidence type="ECO:0000313" key="3">
    <source>
        <dbReference type="Proteomes" id="UP000610303"/>
    </source>
</evidence>
<protein>
    <recommendedName>
        <fullName evidence="4">DUF4190 domain-containing protein</fullName>
    </recommendedName>
</protein>
<keyword evidence="3" id="KW-1185">Reference proteome</keyword>
<evidence type="ECO:0000256" key="1">
    <source>
        <dbReference type="SAM" id="Phobius"/>
    </source>
</evidence>
<evidence type="ECO:0000313" key="2">
    <source>
        <dbReference type="EMBL" id="GGR18242.1"/>
    </source>
</evidence>
<feature type="transmembrane region" description="Helical" evidence="1">
    <location>
        <begin position="17"/>
        <end position="39"/>
    </location>
</feature>
<dbReference type="EMBL" id="BMRJ01000001">
    <property type="protein sequence ID" value="GGR18242.1"/>
    <property type="molecule type" value="Genomic_DNA"/>
</dbReference>
<keyword evidence="1" id="KW-1133">Transmembrane helix</keyword>
<proteinExistence type="predicted"/>
<dbReference type="RefSeq" id="WP_189084087.1">
    <property type="nucleotide sequence ID" value="NZ_BMRJ01000001.1"/>
</dbReference>
<keyword evidence="1" id="KW-0812">Transmembrane</keyword>
<sequence>MSNTPAQPPADYPGKTLGIVGLVLAIITPLIGLIISAVAQSQSKKAGYPNGLAKAGVIVGSILTALGVIFFIIYIVIIVAAVNSGSVSTY</sequence>
<dbReference type="Proteomes" id="UP000610303">
    <property type="component" value="Unassembled WGS sequence"/>
</dbReference>
<accession>A0A918CD73</accession>
<name>A0A918CD73_AGRME</name>
<comment type="caution">
    <text evidence="2">The sequence shown here is derived from an EMBL/GenBank/DDBJ whole genome shotgun (WGS) entry which is preliminary data.</text>
</comment>
<keyword evidence="1" id="KW-0472">Membrane</keyword>
<gene>
    <name evidence="2" type="ORF">GCM10010196_09140</name>
</gene>
<reference evidence="2" key="2">
    <citation type="submission" date="2020-09" db="EMBL/GenBank/DDBJ databases">
        <authorList>
            <person name="Sun Q."/>
            <person name="Ohkuma M."/>
        </authorList>
    </citation>
    <scope>NUCLEOTIDE SEQUENCE</scope>
    <source>
        <strain evidence="2">JCM 3346</strain>
    </source>
</reference>
<dbReference type="AlphaFoldDB" id="A0A918CD73"/>